<dbReference type="AlphaFoldDB" id="A0A2R6PVR4"/>
<organism evidence="1 2">
    <name type="scientific">Actinidia chinensis var. chinensis</name>
    <name type="common">Chinese soft-hair kiwi</name>
    <dbReference type="NCBI Taxonomy" id="1590841"/>
    <lineage>
        <taxon>Eukaryota</taxon>
        <taxon>Viridiplantae</taxon>
        <taxon>Streptophyta</taxon>
        <taxon>Embryophyta</taxon>
        <taxon>Tracheophyta</taxon>
        <taxon>Spermatophyta</taxon>
        <taxon>Magnoliopsida</taxon>
        <taxon>eudicotyledons</taxon>
        <taxon>Gunneridae</taxon>
        <taxon>Pentapetalae</taxon>
        <taxon>asterids</taxon>
        <taxon>Ericales</taxon>
        <taxon>Actinidiaceae</taxon>
        <taxon>Actinidia</taxon>
    </lineage>
</organism>
<dbReference type="STRING" id="1590841.A0A2R6PVR4"/>
<comment type="caution">
    <text evidence="1">The sequence shown here is derived from an EMBL/GenBank/DDBJ whole genome shotgun (WGS) entry which is preliminary data.</text>
</comment>
<dbReference type="Gramene" id="PSR97858">
    <property type="protein sequence ID" value="PSR97858"/>
    <property type="gene ID" value="CEY00_Acc24507"/>
</dbReference>
<keyword evidence="1" id="KW-0418">Kinase</keyword>
<evidence type="ECO:0000313" key="2">
    <source>
        <dbReference type="Proteomes" id="UP000241394"/>
    </source>
</evidence>
<reference evidence="2" key="2">
    <citation type="journal article" date="2018" name="BMC Genomics">
        <title>A manually annotated Actinidia chinensis var. chinensis (kiwifruit) genome highlights the challenges associated with draft genomes and gene prediction in plants.</title>
        <authorList>
            <person name="Pilkington S.M."/>
            <person name="Crowhurst R."/>
            <person name="Hilario E."/>
            <person name="Nardozza S."/>
            <person name="Fraser L."/>
            <person name="Peng Y."/>
            <person name="Gunaseelan K."/>
            <person name="Simpson R."/>
            <person name="Tahir J."/>
            <person name="Deroles S.C."/>
            <person name="Templeton K."/>
            <person name="Luo Z."/>
            <person name="Davy M."/>
            <person name="Cheng C."/>
            <person name="McNeilage M."/>
            <person name="Scaglione D."/>
            <person name="Liu Y."/>
            <person name="Zhang Q."/>
            <person name="Datson P."/>
            <person name="De Silva N."/>
            <person name="Gardiner S.E."/>
            <person name="Bassett H."/>
            <person name="Chagne D."/>
            <person name="McCallum J."/>
            <person name="Dzierzon H."/>
            <person name="Deng C."/>
            <person name="Wang Y.Y."/>
            <person name="Barron L."/>
            <person name="Manako K."/>
            <person name="Bowen J."/>
            <person name="Foster T.M."/>
            <person name="Erridge Z.A."/>
            <person name="Tiffin H."/>
            <person name="Waite C.N."/>
            <person name="Davies K.M."/>
            <person name="Grierson E.P."/>
            <person name="Laing W.A."/>
            <person name="Kirk R."/>
            <person name="Chen X."/>
            <person name="Wood M."/>
            <person name="Montefiori M."/>
            <person name="Brummell D.A."/>
            <person name="Schwinn K.E."/>
            <person name="Catanach A."/>
            <person name="Fullerton C."/>
            <person name="Li D."/>
            <person name="Meiyalaghan S."/>
            <person name="Nieuwenhuizen N."/>
            <person name="Read N."/>
            <person name="Prakash R."/>
            <person name="Hunter D."/>
            <person name="Zhang H."/>
            <person name="McKenzie M."/>
            <person name="Knabel M."/>
            <person name="Harris A."/>
            <person name="Allan A.C."/>
            <person name="Gleave A."/>
            <person name="Chen A."/>
            <person name="Janssen B.J."/>
            <person name="Plunkett B."/>
            <person name="Ampomah-Dwamena C."/>
            <person name="Voogd C."/>
            <person name="Leif D."/>
            <person name="Lafferty D."/>
            <person name="Souleyre E.J.F."/>
            <person name="Varkonyi-Gasic E."/>
            <person name="Gambi F."/>
            <person name="Hanley J."/>
            <person name="Yao J.L."/>
            <person name="Cheung J."/>
            <person name="David K.M."/>
            <person name="Warren B."/>
            <person name="Marsh K."/>
            <person name="Snowden K.C."/>
            <person name="Lin-Wang K."/>
            <person name="Brian L."/>
            <person name="Martinez-Sanchez M."/>
            <person name="Wang M."/>
            <person name="Ileperuma N."/>
            <person name="Macnee N."/>
            <person name="Campin R."/>
            <person name="McAtee P."/>
            <person name="Drummond R.S.M."/>
            <person name="Espley R.V."/>
            <person name="Ireland H.S."/>
            <person name="Wu R."/>
            <person name="Atkinson R.G."/>
            <person name="Karunairetnam S."/>
            <person name="Bulley S."/>
            <person name="Chunkath S."/>
            <person name="Hanley Z."/>
            <person name="Storey R."/>
            <person name="Thrimawithana A.H."/>
            <person name="Thomson S."/>
            <person name="David C."/>
            <person name="Testolin R."/>
            <person name="Huang H."/>
            <person name="Hellens R.P."/>
            <person name="Schaffer R.J."/>
        </authorList>
    </citation>
    <scope>NUCLEOTIDE SEQUENCE [LARGE SCALE GENOMIC DNA]</scope>
    <source>
        <strain evidence="2">cv. Red5</strain>
    </source>
</reference>
<dbReference type="EMBL" id="NKQK01000022">
    <property type="protein sequence ID" value="PSR97858.1"/>
    <property type="molecule type" value="Genomic_DNA"/>
</dbReference>
<dbReference type="InParanoid" id="A0A2R6PVR4"/>
<evidence type="ECO:0000313" key="1">
    <source>
        <dbReference type="EMBL" id="PSR97858.1"/>
    </source>
</evidence>
<protein>
    <submittedName>
        <fullName evidence="1">Phosphatidylinositol kinase</fullName>
    </submittedName>
</protein>
<gene>
    <name evidence="1" type="ORF">CEY00_Acc24507</name>
</gene>
<sequence>MLKIFKNHAAKASLLDDFMYYENRQKIMQEEKTKLLVKSYGSSFLIPALDPPRKQNFIFDTSYNDEEKTNKPIVLSTPKKLWTLSLGRFLWILMPAAYLLPRKARSMRLL</sequence>
<dbReference type="Proteomes" id="UP000241394">
    <property type="component" value="Chromosome LG22"/>
</dbReference>
<proteinExistence type="predicted"/>
<keyword evidence="2" id="KW-1185">Reference proteome</keyword>
<dbReference type="GO" id="GO:0016301">
    <property type="term" value="F:kinase activity"/>
    <property type="evidence" value="ECO:0007669"/>
    <property type="project" value="UniProtKB-KW"/>
</dbReference>
<dbReference type="OrthoDB" id="306690at2759"/>
<name>A0A2R6PVR4_ACTCC</name>
<reference evidence="1 2" key="1">
    <citation type="submission" date="2017-07" db="EMBL/GenBank/DDBJ databases">
        <title>An improved, manually edited Actinidia chinensis var. chinensis (kiwifruit) genome highlights the challenges associated with draft genomes and gene prediction in plants.</title>
        <authorList>
            <person name="Pilkington S."/>
            <person name="Crowhurst R."/>
            <person name="Hilario E."/>
            <person name="Nardozza S."/>
            <person name="Fraser L."/>
            <person name="Peng Y."/>
            <person name="Gunaseelan K."/>
            <person name="Simpson R."/>
            <person name="Tahir J."/>
            <person name="Deroles S."/>
            <person name="Templeton K."/>
            <person name="Luo Z."/>
            <person name="Davy M."/>
            <person name="Cheng C."/>
            <person name="Mcneilage M."/>
            <person name="Scaglione D."/>
            <person name="Liu Y."/>
            <person name="Zhang Q."/>
            <person name="Datson P."/>
            <person name="De Silva N."/>
            <person name="Gardiner S."/>
            <person name="Bassett H."/>
            <person name="Chagne D."/>
            <person name="Mccallum J."/>
            <person name="Dzierzon H."/>
            <person name="Deng C."/>
            <person name="Wang Y.-Y."/>
            <person name="Barron N."/>
            <person name="Manako K."/>
            <person name="Bowen J."/>
            <person name="Foster T."/>
            <person name="Erridge Z."/>
            <person name="Tiffin H."/>
            <person name="Waite C."/>
            <person name="Davies K."/>
            <person name="Grierson E."/>
            <person name="Laing W."/>
            <person name="Kirk R."/>
            <person name="Chen X."/>
            <person name="Wood M."/>
            <person name="Montefiori M."/>
            <person name="Brummell D."/>
            <person name="Schwinn K."/>
            <person name="Catanach A."/>
            <person name="Fullerton C."/>
            <person name="Li D."/>
            <person name="Meiyalaghan S."/>
            <person name="Nieuwenhuizen N."/>
            <person name="Read N."/>
            <person name="Prakash R."/>
            <person name="Hunter D."/>
            <person name="Zhang H."/>
            <person name="Mckenzie M."/>
            <person name="Knabel M."/>
            <person name="Harris A."/>
            <person name="Allan A."/>
            <person name="Chen A."/>
            <person name="Janssen B."/>
            <person name="Plunkett B."/>
            <person name="Dwamena C."/>
            <person name="Voogd C."/>
            <person name="Leif D."/>
            <person name="Lafferty D."/>
            <person name="Souleyre E."/>
            <person name="Varkonyi-Gasic E."/>
            <person name="Gambi F."/>
            <person name="Hanley J."/>
            <person name="Yao J.-L."/>
            <person name="Cheung J."/>
            <person name="David K."/>
            <person name="Warren B."/>
            <person name="Marsh K."/>
            <person name="Snowden K."/>
            <person name="Lin-Wang K."/>
            <person name="Brian L."/>
            <person name="Martinez-Sanchez M."/>
            <person name="Wang M."/>
            <person name="Ileperuma N."/>
            <person name="Macnee N."/>
            <person name="Campin R."/>
            <person name="Mcatee P."/>
            <person name="Drummond R."/>
            <person name="Espley R."/>
            <person name="Ireland H."/>
            <person name="Wu R."/>
            <person name="Atkinson R."/>
            <person name="Karunairetnam S."/>
            <person name="Bulley S."/>
            <person name="Chunkath S."/>
            <person name="Hanley Z."/>
            <person name="Storey R."/>
            <person name="Thrimawithana A."/>
            <person name="Thomson S."/>
            <person name="David C."/>
            <person name="Testolin R."/>
        </authorList>
    </citation>
    <scope>NUCLEOTIDE SEQUENCE [LARGE SCALE GENOMIC DNA]</scope>
    <source>
        <strain evidence="2">cv. Red5</strain>
        <tissue evidence="1">Young leaf</tissue>
    </source>
</reference>
<accession>A0A2R6PVR4</accession>
<keyword evidence="1" id="KW-0808">Transferase</keyword>